<dbReference type="AlphaFoldDB" id="A0AAV4NAZ9"/>
<proteinExistence type="predicted"/>
<evidence type="ECO:0000313" key="1">
    <source>
        <dbReference type="EMBL" id="GIX81020.1"/>
    </source>
</evidence>
<dbReference type="EMBL" id="BPLR01020646">
    <property type="protein sequence ID" value="GIX81020.1"/>
    <property type="molecule type" value="Genomic_DNA"/>
</dbReference>
<name>A0AAV4NAZ9_CAEEX</name>
<dbReference type="Proteomes" id="UP001054945">
    <property type="component" value="Unassembled WGS sequence"/>
</dbReference>
<gene>
    <name evidence="1" type="ORF">CEXT_179331</name>
</gene>
<evidence type="ECO:0000313" key="2">
    <source>
        <dbReference type="Proteomes" id="UP001054945"/>
    </source>
</evidence>
<evidence type="ECO:0008006" key="3">
    <source>
        <dbReference type="Google" id="ProtNLM"/>
    </source>
</evidence>
<protein>
    <recommendedName>
        <fullName evidence="3">FLZ-type domain-containing protein</fullName>
    </recommendedName>
</protein>
<reference evidence="1 2" key="1">
    <citation type="submission" date="2021-06" db="EMBL/GenBank/DDBJ databases">
        <title>Caerostris extrusa draft genome.</title>
        <authorList>
            <person name="Kono N."/>
            <person name="Arakawa K."/>
        </authorList>
    </citation>
    <scope>NUCLEOTIDE SEQUENCE [LARGE SCALE GENOMIC DNA]</scope>
</reference>
<comment type="caution">
    <text evidence="1">The sequence shown here is derived from an EMBL/GenBank/DDBJ whole genome shotgun (WGS) entry which is preliminary data.</text>
</comment>
<sequence length="111" mass="13360">MVNYHIITRTAKRNFRHIFLQRPHEHLSTLHDFQNSSLSVQYIYTVCSLFYSFVFPSLSQFFSPNQSIDPEGIFSFCKRCRNVLARYEPADTHFHRIKQRFLLNYYTKSSQ</sequence>
<keyword evidence="2" id="KW-1185">Reference proteome</keyword>
<accession>A0AAV4NAZ9</accession>
<organism evidence="1 2">
    <name type="scientific">Caerostris extrusa</name>
    <name type="common">Bark spider</name>
    <name type="synonym">Caerostris bankana</name>
    <dbReference type="NCBI Taxonomy" id="172846"/>
    <lineage>
        <taxon>Eukaryota</taxon>
        <taxon>Metazoa</taxon>
        <taxon>Ecdysozoa</taxon>
        <taxon>Arthropoda</taxon>
        <taxon>Chelicerata</taxon>
        <taxon>Arachnida</taxon>
        <taxon>Araneae</taxon>
        <taxon>Araneomorphae</taxon>
        <taxon>Entelegynae</taxon>
        <taxon>Araneoidea</taxon>
        <taxon>Araneidae</taxon>
        <taxon>Caerostris</taxon>
    </lineage>
</organism>